<evidence type="ECO:0000313" key="1">
    <source>
        <dbReference type="EMBL" id="KGN85894.1"/>
    </source>
</evidence>
<reference evidence="1 2" key="1">
    <citation type="submission" date="2014-08" db="EMBL/GenBank/DDBJ databases">
        <title>Porphyromonas gulae strain:COT-052_OH3439 Genome sequencing.</title>
        <authorList>
            <person name="Wallis C."/>
            <person name="Deusch O."/>
            <person name="O'Flynn C."/>
            <person name="Davis I."/>
            <person name="Jospin G."/>
            <person name="Darling A.E."/>
            <person name="Coil D.A."/>
            <person name="Alexiev A."/>
            <person name="Horsfall A."/>
            <person name="Kirkwood N."/>
            <person name="Harris S."/>
            <person name="Eisen J.A."/>
        </authorList>
    </citation>
    <scope>NUCLEOTIDE SEQUENCE [LARGE SCALE GENOMIC DNA]</scope>
    <source>
        <strain evidence="2">COT-052 OH3439</strain>
    </source>
</reference>
<dbReference type="AlphaFoldDB" id="A0A0A2E6F3"/>
<comment type="caution">
    <text evidence="1">The sequence shown here is derived from an EMBL/GenBank/DDBJ whole genome shotgun (WGS) entry which is preliminary data.</text>
</comment>
<keyword evidence="2" id="KW-1185">Reference proteome</keyword>
<dbReference type="EMBL" id="JRAK01000119">
    <property type="protein sequence ID" value="KGN85894.1"/>
    <property type="molecule type" value="Genomic_DNA"/>
</dbReference>
<organism evidence="1 2">
    <name type="scientific">Porphyromonas gulae</name>
    <dbReference type="NCBI Taxonomy" id="111105"/>
    <lineage>
        <taxon>Bacteria</taxon>
        <taxon>Pseudomonadati</taxon>
        <taxon>Bacteroidota</taxon>
        <taxon>Bacteroidia</taxon>
        <taxon>Bacteroidales</taxon>
        <taxon>Porphyromonadaceae</taxon>
        <taxon>Porphyromonas</taxon>
    </lineage>
</organism>
<sequence length="61" mass="7034">MHATQTEGFMCGFLDHSAKHSTKSPVKLLLHDFFFKSHIVLLFILQETNAKVGKMLYQVRL</sequence>
<accession>A0A0A2E6F3</accession>
<evidence type="ECO:0000313" key="2">
    <source>
        <dbReference type="Proteomes" id="UP000030146"/>
    </source>
</evidence>
<gene>
    <name evidence="1" type="ORF">HR15_08650</name>
</gene>
<protein>
    <submittedName>
        <fullName evidence="1">Uncharacterized protein</fullName>
    </submittedName>
</protein>
<proteinExistence type="predicted"/>
<dbReference type="Proteomes" id="UP000030146">
    <property type="component" value="Unassembled WGS sequence"/>
</dbReference>
<name>A0A0A2E6F3_9PORP</name>